<protein>
    <submittedName>
        <fullName evidence="2">Uncharacterized protein</fullName>
    </submittedName>
</protein>
<name>A0AAD9DH32_9STRA</name>
<gene>
    <name evidence="2" type="ORF">QTG54_003514</name>
</gene>
<evidence type="ECO:0000256" key="1">
    <source>
        <dbReference type="SAM" id="MobiDB-lite"/>
    </source>
</evidence>
<dbReference type="EMBL" id="JATAAI010000005">
    <property type="protein sequence ID" value="KAK1745590.1"/>
    <property type="molecule type" value="Genomic_DNA"/>
</dbReference>
<keyword evidence="3" id="KW-1185">Reference proteome</keyword>
<sequence>MGVVTHRTSGEEEKIYRRSQDGRGILVQLKSSRTPVSNKSIANHSSGAEGADSGEAGKAVRRRTAGSIKEQTQIIDNGNGTTSTTTLRNRLTQAASQLVEGIRHSADDIIHNDSVLSTSPNDEGNHINQRRHTKKPTLTTIAIECQQCGSDTRAEAGARAYVKGPEPLSMSCKKRMDLTNCKELAYSEIRAAREAECGNSLTAYTQLICVKDKATVATKNMFPDEGRACVCNVFDEAMNDHTPFVSLQSHSRNPHRASDR</sequence>
<feature type="region of interest" description="Disordered" evidence="1">
    <location>
        <begin position="113"/>
        <end position="133"/>
    </location>
</feature>
<dbReference type="Proteomes" id="UP001224775">
    <property type="component" value="Unassembled WGS sequence"/>
</dbReference>
<evidence type="ECO:0000313" key="3">
    <source>
        <dbReference type="Proteomes" id="UP001224775"/>
    </source>
</evidence>
<feature type="compositionally biased region" description="Polar residues" evidence="1">
    <location>
        <begin position="32"/>
        <end position="44"/>
    </location>
</feature>
<proteinExistence type="predicted"/>
<reference evidence="2" key="1">
    <citation type="submission" date="2023-06" db="EMBL/GenBank/DDBJ databases">
        <title>Survivors Of The Sea: Transcriptome response of Skeletonema marinoi to long-term dormancy.</title>
        <authorList>
            <person name="Pinder M.I.M."/>
            <person name="Kourtchenko O."/>
            <person name="Robertson E.K."/>
            <person name="Larsson T."/>
            <person name="Maumus F."/>
            <person name="Osuna-Cruz C.M."/>
            <person name="Vancaester E."/>
            <person name="Stenow R."/>
            <person name="Vandepoele K."/>
            <person name="Ploug H."/>
            <person name="Bruchert V."/>
            <person name="Godhe A."/>
            <person name="Topel M."/>
        </authorList>
    </citation>
    <scope>NUCLEOTIDE SEQUENCE</scope>
    <source>
        <strain evidence="2">R05AC</strain>
    </source>
</reference>
<dbReference type="AlphaFoldDB" id="A0AAD9DH32"/>
<accession>A0AAD9DH32</accession>
<comment type="caution">
    <text evidence="2">The sequence shown here is derived from an EMBL/GenBank/DDBJ whole genome shotgun (WGS) entry which is preliminary data.</text>
</comment>
<organism evidence="2 3">
    <name type="scientific">Skeletonema marinoi</name>
    <dbReference type="NCBI Taxonomy" id="267567"/>
    <lineage>
        <taxon>Eukaryota</taxon>
        <taxon>Sar</taxon>
        <taxon>Stramenopiles</taxon>
        <taxon>Ochrophyta</taxon>
        <taxon>Bacillariophyta</taxon>
        <taxon>Coscinodiscophyceae</taxon>
        <taxon>Thalassiosirophycidae</taxon>
        <taxon>Thalassiosirales</taxon>
        <taxon>Skeletonemataceae</taxon>
        <taxon>Skeletonema</taxon>
        <taxon>Skeletonema marinoi-dohrnii complex</taxon>
    </lineage>
</organism>
<feature type="region of interest" description="Disordered" evidence="1">
    <location>
        <begin position="32"/>
        <end position="67"/>
    </location>
</feature>
<feature type="compositionally biased region" description="Low complexity" evidence="1">
    <location>
        <begin position="45"/>
        <end position="57"/>
    </location>
</feature>
<evidence type="ECO:0000313" key="2">
    <source>
        <dbReference type="EMBL" id="KAK1745590.1"/>
    </source>
</evidence>